<dbReference type="Pfam" id="PF09548">
    <property type="entry name" value="Spore_III_AB"/>
    <property type="match status" value="1"/>
</dbReference>
<dbReference type="Proteomes" id="UP000694308">
    <property type="component" value="Unassembled WGS sequence"/>
</dbReference>
<evidence type="ECO:0000256" key="1">
    <source>
        <dbReference type="SAM" id="Phobius"/>
    </source>
</evidence>
<keyword evidence="1" id="KW-1133">Transmembrane helix</keyword>
<dbReference type="PIRSF" id="PIRSF021435">
    <property type="entry name" value="SpoIIIAB"/>
    <property type="match status" value="1"/>
</dbReference>
<sequence>MIKLLGALLILGASTGIGFIYSNKFKKRTRQLIELQRCIYQLQNEIVYTHTTLPEAIESMARKSIYPLKQIFEEVSQLLFKNEVDTVYEAFCYVLDQKKEMLNLKPDDVSVLLDLAKTLGESDIEGQKKMFYITLESLKKSIKDSEILMHKNIKMYRYLGFSIGAMMVIILV</sequence>
<protein>
    <submittedName>
        <fullName evidence="2">Stage III sporulation protein SpoAB</fullName>
    </submittedName>
</protein>
<dbReference type="InterPro" id="IPR014198">
    <property type="entry name" value="Spore_III_AB"/>
</dbReference>
<proteinExistence type="predicted"/>
<gene>
    <name evidence="2" type="ORF">I6U48_19325</name>
</gene>
<keyword evidence="3" id="KW-1185">Reference proteome</keyword>
<name>A0A949TME9_9CLOT</name>
<evidence type="ECO:0000313" key="2">
    <source>
        <dbReference type="EMBL" id="MBV7275055.1"/>
    </source>
</evidence>
<organism evidence="2 3">
    <name type="scientific">Clostridium thailandense</name>
    <dbReference type="NCBI Taxonomy" id="2794346"/>
    <lineage>
        <taxon>Bacteria</taxon>
        <taxon>Bacillati</taxon>
        <taxon>Bacillota</taxon>
        <taxon>Clostridia</taxon>
        <taxon>Eubacteriales</taxon>
        <taxon>Clostridiaceae</taxon>
        <taxon>Clostridium</taxon>
    </lineage>
</organism>
<dbReference type="AlphaFoldDB" id="A0A949TME9"/>
<keyword evidence="1" id="KW-0472">Membrane</keyword>
<dbReference type="EMBL" id="JAEEGC010000106">
    <property type="protein sequence ID" value="MBV7275055.1"/>
    <property type="molecule type" value="Genomic_DNA"/>
</dbReference>
<evidence type="ECO:0000313" key="3">
    <source>
        <dbReference type="Proteomes" id="UP000694308"/>
    </source>
</evidence>
<comment type="caution">
    <text evidence="2">The sequence shown here is derived from an EMBL/GenBank/DDBJ whole genome shotgun (WGS) entry which is preliminary data.</text>
</comment>
<reference evidence="2" key="1">
    <citation type="submission" date="2020-12" db="EMBL/GenBank/DDBJ databases">
        <title>Clostridium thailandense sp. nov., a novel acetogenic bacterium isolated from peat land soil in Thailand.</title>
        <authorList>
            <person name="Chaikitkaew S."/>
            <person name="Birkeland N.K."/>
        </authorList>
    </citation>
    <scope>NUCLEOTIDE SEQUENCE</scope>
    <source>
        <strain evidence="2">PL3</strain>
    </source>
</reference>
<feature type="transmembrane region" description="Helical" evidence="1">
    <location>
        <begin position="155"/>
        <end position="171"/>
    </location>
</feature>
<accession>A0A949TME9</accession>
<dbReference type="NCBIfam" id="TIGR02833">
    <property type="entry name" value="spore_III_AB"/>
    <property type="match status" value="1"/>
</dbReference>
<dbReference type="RefSeq" id="WP_218322110.1">
    <property type="nucleotide sequence ID" value="NZ_JAEEGC010000106.1"/>
</dbReference>
<keyword evidence="1" id="KW-0812">Transmembrane</keyword>